<feature type="domain" description="Lipoxygenase" evidence="17">
    <location>
        <begin position="148"/>
        <end position="847"/>
    </location>
</feature>
<evidence type="ECO:0000256" key="8">
    <source>
        <dbReference type="ARBA" id="ARBA00023002"/>
    </source>
</evidence>
<keyword evidence="7 13" id="KW-0223">Dioxygenase</keyword>
<dbReference type="Proteomes" id="UP000796880">
    <property type="component" value="Unassembled WGS sequence"/>
</dbReference>
<sequence>MSRFTKFLFPHVCPYTKTSSIKGEVVIVQNSGQHSDPGKSASIQICSGTTIDPRTGRGKLSEKAYLRYGKTNTSNGEKTTTYKIMFQLEPGFGTPGALILTNQLKHEFFIQSVSLQTPNKQIIKFDCGSWVYPFEKTGTDRIFFSNAKYLPNQTPQALLNLREEELTSLRGDEKGERKEWDRIYDYDYYNDLGNPDKGREHVRPVLGGSDLHPFPRRLRTGRPPSDTDPLTESQPNMINIDRIYVPLDERLSSKKLFEVLSNSIQAAVPFLIQGAKSFLEGDSRGFESFDEMNYMFSGNRSLMVEEWITEKLMNILPPKLRKEITYESIKAPFKSPFPQIIAENEFAWKSDVEFGRQMLAGTNPARIQRLEKFPPTNKNGKIGFVKTTDVQHNLDGLSVTEALNQCRLFILDHHDYLMPFLERMIENNFHVYASRTLLFLKSDKTLKPIAIELSLPSPDNADELGIVFVPAEKDEAGALWQVAKALVVASDSVYHQLISHWLQTHVVIEPFIIATRRQLSMMHPIHWLLHPHFKDTIHVNALARNILLNSGGILEKTLFSAEISMELSAELYKEWRFDEQALPADLLKRGMALKDPNPNNPTGVQLLFEDYPYGADGLEIWTAIKTWVTDFCSVFYTDDDSVVSDQEIQEWWSEIRNVGHGDKCSESWWFRMNTLSDLVQALTTLIWIASAIHASVNFGQYAYSGYPPNRPTQIQKDIPWEGTFEYAEFIKDPDKYFLKMLPGKLNMSLSVALMEVLSRHTSDEVYLGQRSSTVEWINNEEVRQRFDKFNKELRQIEKRITERNRNPSLKNRKGPSGIPYTLLYPDTSNVELRGGVTGKGIPNSISI</sequence>
<dbReference type="SUPFAM" id="SSF48484">
    <property type="entry name" value="Lipoxigenase"/>
    <property type="match status" value="1"/>
</dbReference>
<evidence type="ECO:0000256" key="10">
    <source>
        <dbReference type="ARBA" id="ARBA00023098"/>
    </source>
</evidence>
<keyword evidence="4 13" id="KW-0479">Metal-binding</keyword>
<keyword evidence="11" id="KW-0275">Fatty acid biosynthesis</keyword>
<comment type="caution">
    <text evidence="12">Lacks conserved residue(s) required for the propagation of feature annotation.</text>
</comment>
<keyword evidence="19" id="KW-1185">Reference proteome</keyword>
<feature type="region of interest" description="Disordered" evidence="15">
    <location>
        <begin position="205"/>
        <end position="234"/>
    </location>
</feature>
<dbReference type="OrthoDB" id="407298at2759"/>
<evidence type="ECO:0000256" key="3">
    <source>
        <dbReference type="ARBA" id="ARBA00022516"/>
    </source>
</evidence>
<dbReference type="InterPro" id="IPR000907">
    <property type="entry name" value="LipOase"/>
</dbReference>
<dbReference type="InterPro" id="IPR027433">
    <property type="entry name" value="Lipoxygenase_dom_3"/>
</dbReference>
<dbReference type="Pfam" id="PF01477">
    <property type="entry name" value="PLAT"/>
    <property type="match status" value="1"/>
</dbReference>
<evidence type="ECO:0008006" key="20">
    <source>
        <dbReference type="Google" id="ProtNLM"/>
    </source>
</evidence>
<dbReference type="Gene3D" id="4.10.372.10">
    <property type="entry name" value="Lipoxygenase-1, Domain 3"/>
    <property type="match status" value="1"/>
</dbReference>
<keyword evidence="8 13" id="KW-0560">Oxidoreductase</keyword>
<dbReference type="Gene3D" id="4.10.375.10">
    <property type="entry name" value="Lipoxygenase-1, Domain 2"/>
    <property type="match status" value="1"/>
</dbReference>
<dbReference type="Pfam" id="PF00305">
    <property type="entry name" value="Lipoxygenase"/>
    <property type="match status" value="1"/>
</dbReference>
<dbReference type="Gene3D" id="3.10.450.60">
    <property type="match status" value="1"/>
</dbReference>
<dbReference type="GO" id="GO:0031408">
    <property type="term" value="P:oxylipin biosynthetic process"/>
    <property type="evidence" value="ECO:0007669"/>
    <property type="project" value="UniProtKB-KW"/>
</dbReference>
<dbReference type="PRINTS" id="PR00468">
    <property type="entry name" value="PLTLPOXGNASE"/>
</dbReference>
<evidence type="ECO:0000256" key="13">
    <source>
        <dbReference type="RuleBase" id="RU003974"/>
    </source>
</evidence>
<name>A0A8K0E1J8_9ROSA</name>
<dbReference type="PRINTS" id="PR00087">
    <property type="entry name" value="LIPOXYGENASE"/>
</dbReference>
<dbReference type="SUPFAM" id="SSF49723">
    <property type="entry name" value="Lipase/lipooxygenase domain (PLAT/LH2 domain)"/>
    <property type="match status" value="1"/>
</dbReference>
<protein>
    <recommendedName>
        <fullName evidence="20">Lipoxygenase</fullName>
    </recommendedName>
</protein>
<evidence type="ECO:0000256" key="1">
    <source>
        <dbReference type="ARBA" id="ARBA00001962"/>
    </source>
</evidence>
<evidence type="ECO:0000256" key="9">
    <source>
        <dbReference type="ARBA" id="ARBA00023004"/>
    </source>
</evidence>
<dbReference type="AlphaFoldDB" id="A0A8K0E1J8"/>
<keyword evidence="14" id="KW-0175">Coiled coil</keyword>
<dbReference type="InterPro" id="IPR001246">
    <property type="entry name" value="LipOase_plant"/>
</dbReference>
<evidence type="ECO:0000313" key="18">
    <source>
        <dbReference type="EMBL" id="KAF3435127.1"/>
    </source>
</evidence>
<evidence type="ECO:0000256" key="6">
    <source>
        <dbReference type="ARBA" id="ARBA00022832"/>
    </source>
</evidence>
<dbReference type="GO" id="GO:0006633">
    <property type="term" value="P:fatty acid biosynthetic process"/>
    <property type="evidence" value="ECO:0007669"/>
    <property type="project" value="UniProtKB-KW"/>
</dbReference>
<dbReference type="PANTHER" id="PTHR11771">
    <property type="entry name" value="LIPOXYGENASE"/>
    <property type="match status" value="1"/>
</dbReference>
<dbReference type="Gene3D" id="1.20.245.10">
    <property type="entry name" value="Lipoxygenase-1, Domain 5"/>
    <property type="match status" value="1"/>
</dbReference>
<evidence type="ECO:0000313" key="19">
    <source>
        <dbReference type="Proteomes" id="UP000796880"/>
    </source>
</evidence>
<dbReference type="InterPro" id="IPR036392">
    <property type="entry name" value="PLAT/LH2_dom_sf"/>
</dbReference>
<dbReference type="Gene3D" id="2.60.60.20">
    <property type="entry name" value="PLAT/LH2 domain"/>
    <property type="match status" value="1"/>
</dbReference>
<dbReference type="InterPro" id="IPR001024">
    <property type="entry name" value="PLAT/LH2_dom"/>
</dbReference>
<evidence type="ECO:0000256" key="15">
    <source>
        <dbReference type="SAM" id="MobiDB-lite"/>
    </source>
</evidence>
<evidence type="ECO:0000256" key="11">
    <source>
        <dbReference type="ARBA" id="ARBA00023160"/>
    </source>
</evidence>
<proteinExistence type="inferred from homology"/>
<reference evidence="18" key="1">
    <citation type="submission" date="2020-03" db="EMBL/GenBank/DDBJ databases">
        <title>A high-quality chromosome-level genome assembly of a woody plant with both climbing and erect habits, Rhamnella rubrinervis.</title>
        <authorList>
            <person name="Lu Z."/>
            <person name="Yang Y."/>
            <person name="Zhu X."/>
            <person name="Sun Y."/>
        </authorList>
    </citation>
    <scope>NUCLEOTIDE SEQUENCE</scope>
    <source>
        <strain evidence="18">BYM</strain>
        <tissue evidence="18">Leaf</tissue>
    </source>
</reference>
<dbReference type="InterPro" id="IPR013819">
    <property type="entry name" value="LipOase_C"/>
</dbReference>
<organism evidence="18 19">
    <name type="scientific">Rhamnella rubrinervis</name>
    <dbReference type="NCBI Taxonomy" id="2594499"/>
    <lineage>
        <taxon>Eukaryota</taxon>
        <taxon>Viridiplantae</taxon>
        <taxon>Streptophyta</taxon>
        <taxon>Embryophyta</taxon>
        <taxon>Tracheophyta</taxon>
        <taxon>Spermatophyta</taxon>
        <taxon>Magnoliopsida</taxon>
        <taxon>eudicotyledons</taxon>
        <taxon>Gunneridae</taxon>
        <taxon>Pentapetalae</taxon>
        <taxon>rosids</taxon>
        <taxon>fabids</taxon>
        <taxon>Rosales</taxon>
        <taxon>Rhamnaceae</taxon>
        <taxon>rhamnoid group</taxon>
        <taxon>Rhamneae</taxon>
        <taxon>Rhamnella</taxon>
    </lineage>
</organism>
<evidence type="ECO:0000256" key="5">
    <source>
        <dbReference type="ARBA" id="ARBA00022767"/>
    </source>
</evidence>
<dbReference type="InterPro" id="IPR036226">
    <property type="entry name" value="LipOase_C_sf"/>
</dbReference>
<keyword evidence="9 13" id="KW-0408">Iron</keyword>
<feature type="domain" description="PLAT" evidence="16">
    <location>
        <begin position="21"/>
        <end position="145"/>
    </location>
</feature>
<dbReference type="GO" id="GO:0034440">
    <property type="term" value="P:lipid oxidation"/>
    <property type="evidence" value="ECO:0007669"/>
    <property type="project" value="InterPro"/>
</dbReference>
<dbReference type="GO" id="GO:0016702">
    <property type="term" value="F:oxidoreductase activity, acting on single donors with incorporation of molecular oxygen, incorporation of two atoms of oxygen"/>
    <property type="evidence" value="ECO:0007669"/>
    <property type="project" value="InterPro"/>
</dbReference>
<evidence type="ECO:0000256" key="2">
    <source>
        <dbReference type="ARBA" id="ARBA00009419"/>
    </source>
</evidence>
<keyword evidence="6" id="KW-0276">Fatty acid metabolism</keyword>
<evidence type="ECO:0000259" key="16">
    <source>
        <dbReference type="PROSITE" id="PS50095"/>
    </source>
</evidence>
<keyword evidence="5" id="KW-0925">Oxylipin biosynthesis</keyword>
<keyword evidence="3" id="KW-0444">Lipid biosynthesis</keyword>
<evidence type="ECO:0000259" key="17">
    <source>
        <dbReference type="PROSITE" id="PS51393"/>
    </source>
</evidence>
<keyword evidence="10" id="KW-0443">Lipid metabolism</keyword>
<evidence type="ECO:0000256" key="14">
    <source>
        <dbReference type="SAM" id="Coils"/>
    </source>
</evidence>
<dbReference type="PROSITE" id="PS00711">
    <property type="entry name" value="LIPOXYGENASE_1"/>
    <property type="match status" value="1"/>
</dbReference>
<comment type="similarity">
    <text evidence="2 13">Belongs to the lipoxygenase family.</text>
</comment>
<evidence type="ECO:0000256" key="4">
    <source>
        <dbReference type="ARBA" id="ARBA00022723"/>
    </source>
</evidence>
<comment type="cofactor">
    <cofactor evidence="1 13">
        <name>Fe cation</name>
        <dbReference type="ChEBI" id="CHEBI:24875"/>
    </cofactor>
</comment>
<evidence type="ECO:0000256" key="7">
    <source>
        <dbReference type="ARBA" id="ARBA00022964"/>
    </source>
</evidence>
<comment type="caution">
    <text evidence="18">The sequence shown here is derived from an EMBL/GenBank/DDBJ whole genome shotgun (WGS) entry which is preliminary data.</text>
</comment>
<feature type="coiled-coil region" evidence="14">
    <location>
        <begin position="779"/>
        <end position="806"/>
    </location>
</feature>
<dbReference type="PROSITE" id="PS51393">
    <property type="entry name" value="LIPOXYGENASE_3"/>
    <property type="match status" value="1"/>
</dbReference>
<dbReference type="EMBL" id="VOIH02000010">
    <property type="protein sequence ID" value="KAF3435127.1"/>
    <property type="molecule type" value="Genomic_DNA"/>
</dbReference>
<evidence type="ECO:0000256" key="12">
    <source>
        <dbReference type="PROSITE-ProRule" id="PRU00152"/>
    </source>
</evidence>
<accession>A0A8K0E1J8</accession>
<dbReference type="SMART" id="SM00308">
    <property type="entry name" value="LH2"/>
    <property type="match status" value="1"/>
</dbReference>
<dbReference type="InterPro" id="IPR020833">
    <property type="entry name" value="LipOase_Fe_BS"/>
</dbReference>
<dbReference type="GO" id="GO:0046872">
    <property type="term" value="F:metal ion binding"/>
    <property type="evidence" value="ECO:0007669"/>
    <property type="project" value="UniProtKB-KW"/>
</dbReference>
<dbReference type="PROSITE" id="PS50095">
    <property type="entry name" value="PLAT"/>
    <property type="match status" value="1"/>
</dbReference>
<gene>
    <name evidence="18" type="ORF">FNV43_RR22214</name>
</gene>